<dbReference type="EMBL" id="ADNC01000027">
    <property type="protein sequence ID" value="EFF41250.1"/>
    <property type="molecule type" value="Genomic_DNA"/>
</dbReference>
<sequence length="120" mass="12880">MKTKKLILGLALATLAPLSAIAIVSCESDPYAKLETKLTEMNKKIDDATKKDPVKGFALGVVKLGVTAQLEAVKQLRKLTPEQRKQAEDASKAATGKTLAQGVEEFLKITEKSLAETLAK</sequence>
<comment type="caution">
    <text evidence="2">The sequence shown here is derived from an EMBL/GenBank/DDBJ whole genome shotgun (WGS) entry which is preliminary data.</text>
</comment>
<reference evidence="2 3" key="1">
    <citation type="submission" date="2010-03" db="EMBL/GenBank/DDBJ databases">
        <authorList>
            <person name="Glass J.I."/>
            <person name="Benders G.A."/>
            <person name="Durkin A.S."/>
            <person name="Farmerie W.G."/>
            <person name="Hlavinka K."/>
            <person name="Hostetler J."/>
            <person name="Jackson J."/>
            <person name="May M.A."/>
            <person name="Miller R.H."/>
            <person name="Paralanov V."/>
            <person name="Radune D."/>
            <person name="Szczypinski B."/>
            <person name="Brown D.R."/>
        </authorList>
    </citation>
    <scope>NUCLEOTIDE SEQUENCE [LARGE SCALE GENOMIC DNA]</scope>
    <source>
        <strain evidence="2 3">A21JP2</strain>
    </source>
</reference>
<accession>D4XWQ2</accession>
<dbReference type="RefSeq" id="WP_005683873.1">
    <property type="nucleotide sequence ID" value="NZ_ADNC01000027.1"/>
</dbReference>
<proteinExistence type="predicted"/>
<evidence type="ECO:0000313" key="2">
    <source>
        <dbReference type="EMBL" id="EFF41250.1"/>
    </source>
</evidence>
<evidence type="ECO:0000313" key="3">
    <source>
        <dbReference type="Proteomes" id="UP000004757"/>
    </source>
</evidence>
<organism evidence="2 3">
    <name type="scientific">Mycoplasmopsis alligatoris A21JP2</name>
    <dbReference type="NCBI Taxonomy" id="747682"/>
    <lineage>
        <taxon>Bacteria</taxon>
        <taxon>Bacillati</taxon>
        <taxon>Mycoplasmatota</taxon>
        <taxon>Mycoplasmoidales</taxon>
        <taxon>Metamycoplasmataceae</taxon>
        <taxon>Mycoplasmopsis</taxon>
    </lineage>
</organism>
<protein>
    <recommendedName>
        <fullName evidence="4">Lipoprotein</fullName>
    </recommendedName>
</protein>
<gene>
    <name evidence="2" type="ORF">MALL_0376</name>
</gene>
<keyword evidence="1" id="KW-0732">Signal</keyword>
<evidence type="ECO:0008006" key="4">
    <source>
        <dbReference type="Google" id="ProtNLM"/>
    </source>
</evidence>
<dbReference type="STRING" id="747682.MALL_0376"/>
<dbReference type="AlphaFoldDB" id="D4XWQ2"/>
<name>D4XWQ2_9BACT</name>
<dbReference type="PROSITE" id="PS51257">
    <property type="entry name" value="PROKAR_LIPOPROTEIN"/>
    <property type="match status" value="1"/>
</dbReference>
<feature type="signal peptide" evidence="1">
    <location>
        <begin position="1"/>
        <end position="22"/>
    </location>
</feature>
<dbReference type="Proteomes" id="UP000004757">
    <property type="component" value="Unassembled WGS sequence"/>
</dbReference>
<keyword evidence="3" id="KW-1185">Reference proteome</keyword>
<feature type="chain" id="PRO_5003067842" description="Lipoprotein" evidence="1">
    <location>
        <begin position="23"/>
        <end position="120"/>
    </location>
</feature>
<evidence type="ECO:0000256" key="1">
    <source>
        <dbReference type="SAM" id="SignalP"/>
    </source>
</evidence>